<protein>
    <submittedName>
        <fullName evidence="3">Uncharacterized protein</fullName>
    </submittedName>
</protein>
<feature type="chain" id="PRO_5046437742" evidence="2">
    <location>
        <begin position="22"/>
        <end position="215"/>
    </location>
</feature>
<proteinExistence type="predicted"/>
<accession>A0ABV7DD26</accession>
<feature type="signal peptide" evidence="2">
    <location>
        <begin position="1"/>
        <end position="21"/>
    </location>
</feature>
<reference evidence="4" key="1">
    <citation type="journal article" date="2019" name="Int. J. Syst. Evol. Microbiol.">
        <title>The Global Catalogue of Microorganisms (GCM) 10K type strain sequencing project: providing services to taxonomists for standard genome sequencing and annotation.</title>
        <authorList>
            <consortium name="The Broad Institute Genomics Platform"/>
            <consortium name="The Broad Institute Genome Sequencing Center for Infectious Disease"/>
            <person name="Wu L."/>
            <person name="Ma J."/>
        </authorList>
    </citation>
    <scope>NUCLEOTIDE SEQUENCE [LARGE SCALE GENOMIC DNA]</scope>
    <source>
        <strain evidence="4">KCTC 52677</strain>
    </source>
</reference>
<name>A0ABV7DD26_9HYPH</name>
<evidence type="ECO:0000256" key="1">
    <source>
        <dbReference type="SAM" id="MobiDB-lite"/>
    </source>
</evidence>
<sequence>MQHLFRILLSACLLLTLPAGAGAVEAHPVKDIRKVVVSGDGTASPTVLKRTGEYLRAAARATRRPVQLERAQMDVRVSRVVFGADGHNAAAVAITVSGLKGGTAQRRSLTVNSFMEGRGRDAALAEAIARRVAIAYNLAPVKAVKAVGKRAGKGRKHAGRERRTSARSSMHAYSADKRPLVIPTEAALTVRSRALPAGSKQKVAPCVVTRTISCD</sequence>
<organism evidence="3 4">
    <name type="scientific">Shinella pollutisoli</name>
    <dbReference type="NCBI Taxonomy" id="2250594"/>
    <lineage>
        <taxon>Bacteria</taxon>
        <taxon>Pseudomonadati</taxon>
        <taxon>Pseudomonadota</taxon>
        <taxon>Alphaproteobacteria</taxon>
        <taxon>Hyphomicrobiales</taxon>
        <taxon>Rhizobiaceae</taxon>
        <taxon>Shinella</taxon>
    </lineage>
</organism>
<feature type="compositionally biased region" description="Basic residues" evidence="1">
    <location>
        <begin position="149"/>
        <end position="160"/>
    </location>
</feature>
<evidence type="ECO:0000256" key="2">
    <source>
        <dbReference type="SAM" id="SignalP"/>
    </source>
</evidence>
<evidence type="ECO:0000313" key="3">
    <source>
        <dbReference type="EMBL" id="MFC3072835.1"/>
    </source>
</evidence>
<gene>
    <name evidence="3" type="ORF">ACFOHH_06970</name>
</gene>
<feature type="region of interest" description="Disordered" evidence="1">
    <location>
        <begin position="149"/>
        <end position="174"/>
    </location>
</feature>
<keyword evidence="4" id="KW-1185">Reference proteome</keyword>
<comment type="caution">
    <text evidence="3">The sequence shown here is derived from an EMBL/GenBank/DDBJ whole genome shotgun (WGS) entry which is preliminary data.</text>
</comment>
<keyword evidence="2" id="KW-0732">Signal</keyword>
<dbReference type="EMBL" id="JBHRSP010000012">
    <property type="protein sequence ID" value="MFC3072835.1"/>
    <property type="molecule type" value="Genomic_DNA"/>
</dbReference>
<dbReference type="Proteomes" id="UP001595377">
    <property type="component" value="Unassembled WGS sequence"/>
</dbReference>
<evidence type="ECO:0000313" key="4">
    <source>
        <dbReference type="Proteomes" id="UP001595377"/>
    </source>
</evidence>
<dbReference type="RefSeq" id="WP_257314458.1">
    <property type="nucleotide sequence ID" value="NZ_JANFDG010000006.1"/>
</dbReference>